<dbReference type="InterPro" id="IPR050861">
    <property type="entry name" value="Dihydroxyacetone_Kinase"/>
</dbReference>
<keyword evidence="2" id="KW-0808">Transferase</keyword>
<dbReference type="InterPro" id="IPR004006">
    <property type="entry name" value="DhaK_dom"/>
</dbReference>
<sequence>MLTAAVAGHVFASPSSSQILSALRRCASSRHGSLVIVKNYTGDVINFGRAIERARWEGLAKDFKMVVVADDVGVVTNQKLTNNDTNEVSDVGRRGLAGTVLVHKVAGAAAALGGSLEEVYRAAQTVTQNIATIGVALSTCTVPGSTVETRQMGSKEVEFGLGIHGEPGFEIKKLESSQKTVQQMLDKILNSPEMRLKLGARPSSYSAVLLVNNLGGTTSLELYTTARDALLYLRDRHVHVLKTYAGTLMTSLDMHGISLTLLAVPPGRERQML</sequence>
<protein>
    <recommendedName>
        <fullName evidence="6">DhaK domain-containing protein</fullName>
    </recommendedName>
</protein>
<dbReference type="OrthoDB" id="1724672at2759"/>
<dbReference type="Gene3D" id="3.40.50.10440">
    <property type="entry name" value="Dihydroxyacetone kinase, domain 1"/>
    <property type="match status" value="1"/>
</dbReference>
<accession>A0A9W8AUH7</accession>
<dbReference type="GO" id="GO:0019563">
    <property type="term" value="P:glycerol catabolic process"/>
    <property type="evidence" value="ECO:0007669"/>
    <property type="project" value="TreeGrafter"/>
</dbReference>
<reference evidence="7" key="1">
    <citation type="submission" date="2022-07" db="EMBL/GenBank/DDBJ databases">
        <title>Phylogenomic reconstructions and comparative analyses of Kickxellomycotina fungi.</title>
        <authorList>
            <person name="Reynolds N.K."/>
            <person name="Stajich J.E."/>
            <person name="Barry K."/>
            <person name="Grigoriev I.V."/>
            <person name="Crous P."/>
            <person name="Smith M.E."/>
        </authorList>
    </citation>
    <scope>NUCLEOTIDE SEQUENCE</scope>
    <source>
        <strain evidence="7">RSA 567</strain>
    </source>
</reference>
<gene>
    <name evidence="7" type="ORF">H4R34_006237</name>
</gene>
<keyword evidence="4" id="KW-0418">Kinase</keyword>
<evidence type="ECO:0000313" key="8">
    <source>
        <dbReference type="Proteomes" id="UP001151582"/>
    </source>
</evidence>
<name>A0A9W8AUH7_9FUNG</name>
<keyword evidence="5" id="KW-0067">ATP-binding</keyword>
<feature type="non-terminal residue" evidence="7">
    <location>
        <position position="273"/>
    </location>
</feature>
<comment type="similarity">
    <text evidence="1">Belongs to the dihydroxyacetone kinase (DAK) family.</text>
</comment>
<dbReference type="FunFam" id="3.30.1180.20:FF:000001">
    <property type="entry name" value="Dihydroxyacetone kinase 1"/>
    <property type="match status" value="1"/>
</dbReference>
<dbReference type="PANTHER" id="PTHR28629:SF4">
    <property type="entry name" value="TRIOKINASE_FMN CYCLASE"/>
    <property type="match status" value="1"/>
</dbReference>
<evidence type="ECO:0000259" key="6">
    <source>
        <dbReference type="PROSITE" id="PS51481"/>
    </source>
</evidence>
<keyword evidence="3" id="KW-0547">Nucleotide-binding</keyword>
<evidence type="ECO:0000256" key="3">
    <source>
        <dbReference type="ARBA" id="ARBA00022741"/>
    </source>
</evidence>
<dbReference type="Proteomes" id="UP001151582">
    <property type="component" value="Unassembled WGS sequence"/>
</dbReference>
<comment type="caution">
    <text evidence="7">The sequence shown here is derived from an EMBL/GenBank/DDBJ whole genome shotgun (WGS) entry which is preliminary data.</text>
</comment>
<feature type="domain" description="DhaK" evidence="6">
    <location>
        <begin position="1"/>
        <end position="273"/>
    </location>
</feature>
<evidence type="ECO:0000256" key="5">
    <source>
        <dbReference type="ARBA" id="ARBA00022840"/>
    </source>
</evidence>
<evidence type="ECO:0000313" key="7">
    <source>
        <dbReference type="EMBL" id="KAJ1968726.1"/>
    </source>
</evidence>
<dbReference type="GO" id="GO:0005524">
    <property type="term" value="F:ATP binding"/>
    <property type="evidence" value="ECO:0007669"/>
    <property type="project" value="UniProtKB-KW"/>
</dbReference>
<organism evidence="7 8">
    <name type="scientific">Dimargaris verticillata</name>
    <dbReference type="NCBI Taxonomy" id="2761393"/>
    <lineage>
        <taxon>Eukaryota</taxon>
        <taxon>Fungi</taxon>
        <taxon>Fungi incertae sedis</taxon>
        <taxon>Zoopagomycota</taxon>
        <taxon>Kickxellomycotina</taxon>
        <taxon>Dimargaritomycetes</taxon>
        <taxon>Dimargaritales</taxon>
        <taxon>Dimargaritaceae</taxon>
        <taxon>Dimargaris</taxon>
    </lineage>
</organism>
<dbReference type="PANTHER" id="PTHR28629">
    <property type="entry name" value="TRIOKINASE/FMN CYCLASE"/>
    <property type="match status" value="1"/>
</dbReference>
<evidence type="ECO:0000256" key="4">
    <source>
        <dbReference type="ARBA" id="ARBA00022777"/>
    </source>
</evidence>
<dbReference type="AlphaFoldDB" id="A0A9W8AUH7"/>
<dbReference type="GO" id="GO:0004371">
    <property type="term" value="F:glycerone kinase activity"/>
    <property type="evidence" value="ECO:0007669"/>
    <property type="project" value="InterPro"/>
</dbReference>
<dbReference type="EMBL" id="JANBQB010002063">
    <property type="protein sequence ID" value="KAJ1968726.1"/>
    <property type="molecule type" value="Genomic_DNA"/>
</dbReference>
<evidence type="ECO:0000256" key="1">
    <source>
        <dbReference type="ARBA" id="ARBA00008757"/>
    </source>
</evidence>
<dbReference type="Gene3D" id="3.30.1180.20">
    <property type="entry name" value="Dihydroxyacetone kinase, domain 2"/>
    <property type="match status" value="1"/>
</dbReference>
<dbReference type="GO" id="GO:0005829">
    <property type="term" value="C:cytosol"/>
    <property type="evidence" value="ECO:0007669"/>
    <property type="project" value="TreeGrafter"/>
</dbReference>
<evidence type="ECO:0000256" key="2">
    <source>
        <dbReference type="ARBA" id="ARBA00022679"/>
    </source>
</evidence>
<keyword evidence="8" id="KW-1185">Reference proteome</keyword>
<dbReference type="Pfam" id="PF02733">
    <property type="entry name" value="Dak1"/>
    <property type="match status" value="1"/>
</dbReference>
<dbReference type="SUPFAM" id="SSF82549">
    <property type="entry name" value="DAK1/DegV-like"/>
    <property type="match status" value="1"/>
</dbReference>
<dbReference type="PROSITE" id="PS51481">
    <property type="entry name" value="DHAK"/>
    <property type="match status" value="1"/>
</dbReference>
<proteinExistence type="inferred from homology"/>